<dbReference type="SUPFAM" id="SSF52058">
    <property type="entry name" value="L domain-like"/>
    <property type="match status" value="1"/>
</dbReference>
<dbReference type="InterPro" id="IPR032675">
    <property type="entry name" value="LRR_dom_sf"/>
</dbReference>
<dbReference type="OrthoDB" id="7789549at2759"/>
<reference evidence="1 2" key="1">
    <citation type="submission" date="2015-04" db="EMBL/GenBank/DDBJ databases">
        <authorList>
            <person name="Syromyatnikov M.Y."/>
            <person name="Popov V.N."/>
        </authorList>
    </citation>
    <scope>NUCLEOTIDE SEQUENCE [LARGE SCALE GENOMIC DNA]</scope>
</reference>
<proteinExistence type="predicted"/>
<evidence type="ECO:0000313" key="2">
    <source>
        <dbReference type="Proteomes" id="UP000183832"/>
    </source>
</evidence>
<dbReference type="Proteomes" id="UP000183832">
    <property type="component" value="Unassembled WGS sequence"/>
</dbReference>
<gene>
    <name evidence="1" type="ORF">CLUMA_CG016786</name>
</gene>
<accession>A0A1J1IST8</accession>
<evidence type="ECO:0000313" key="1">
    <source>
        <dbReference type="EMBL" id="CRL03192.1"/>
    </source>
</evidence>
<keyword evidence="2" id="KW-1185">Reference proteome</keyword>
<protein>
    <submittedName>
        <fullName evidence="1">CLUMA_CG016786, isoform A</fullName>
    </submittedName>
</protein>
<dbReference type="Gene3D" id="3.80.10.10">
    <property type="entry name" value="Ribonuclease Inhibitor"/>
    <property type="match status" value="1"/>
</dbReference>
<name>A0A1J1IST8_9DIPT</name>
<dbReference type="AlphaFoldDB" id="A0A1J1IST8"/>
<dbReference type="EMBL" id="CVRI01000059">
    <property type="protein sequence ID" value="CRL03192.1"/>
    <property type="molecule type" value="Genomic_DNA"/>
</dbReference>
<organism evidence="1 2">
    <name type="scientific">Clunio marinus</name>
    <dbReference type="NCBI Taxonomy" id="568069"/>
    <lineage>
        <taxon>Eukaryota</taxon>
        <taxon>Metazoa</taxon>
        <taxon>Ecdysozoa</taxon>
        <taxon>Arthropoda</taxon>
        <taxon>Hexapoda</taxon>
        <taxon>Insecta</taxon>
        <taxon>Pterygota</taxon>
        <taxon>Neoptera</taxon>
        <taxon>Endopterygota</taxon>
        <taxon>Diptera</taxon>
        <taxon>Nematocera</taxon>
        <taxon>Chironomoidea</taxon>
        <taxon>Chironomidae</taxon>
        <taxon>Clunio</taxon>
    </lineage>
</organism>
<sequence>MKNHWQVTFIYTCTGRIDFIGDPKNVSNVSQNHIEGRNNIDVLGIFVENQTLGFLPRNIDNFFPNLESLVFRHTRIENLFPSDLRVFPNLIQIDLRGNFIRQLDFHFFKNNLRLSAISFNCNPLNHIGHGVFDVLDELTSLWTPGTCNPLLIVNNRTQVVSGIRDFPRLCPPTFEMIEREILTGKSFERAVDERIADRINPLTMQVFQLRQELIQLEHRIAVLEGMN</sequence>